<evidence type="ECO:0000256" key="5">
    <source>
        <dbReference type="ARBA" id="ARBA00022679"/>
    </source>
</evidence>
<dbReference type="NCBIfam" id="TIGR00120">
    <property type="entry name" value="ArgJ"/>
    <property type="match status" value="1"/>
</dbReference>
<evidence type="ECO:0000256" key="4">
    <source>
        <dbReference type="ARBA" id="ARBA00022605"/>
    </source>
</evidence>
<dbReference type="PANTHER" id="PTHR23100">
    <property type="entry name" value="ARGININE BIOSYNTHESIS BIFUNCTIONAL PROTEIN ARGJ"/>
    <property type="match status" value="1"/>
</dbReference>
<evidence type="ECO:0000256" key="2">
    <source>
        <dbReference type="ARBA" id="ARBA00006774"/>
    </source>
</evidence>
<dbReference type="FunFam" id="3.30.2330.10:FF:000001">
    <property type="entry name" value="Arginine biosynthesis bifunctional protein ArgJ, mitochondrial"/>
    <property type="match status" value="1"/>
</dbReference>
<comment type="pathway">
    <text evidence="10">Amino-acid biosynthesis; L-arginine biosynthesis; L-ornithine and N-acetyl-L-glutamate from L-glutamate and N(2)-acetyl-L-ornithine (cyclic): step 1/1.</text>
</comment>
<feature type="chain" id="PRO_5040555966" description="Arginine biosynthesis bifunctional protein ArgJ beta chain" evidence="10">
    <location>
        <begin position="227"/>
        <end position="448"/>
    </location>
</feature>
<dbReference type="EMBL" id="CAJVPI010001802">
    <property type="protein sequence ID" value="CAG8627069.1"/>
    <property type="molecule type" value="Genomic_DNA"/>
</dbReference>
<dbReference type="InterPro" id="IPR002813">
    <property type="entry name" value="Arg_biosynth_ArgJ"/>
</dbReference>
<dbReference type="GO" id="GO:0004358">
    <property type="term" value="F:L-glutamate N-acetyltransferase activity, acting on acetyl-L-ornithine as donor"/>
    <property type="evidence" value="ECO:0007669"/>
    <property type="project" value="UniProtKB-UniRule"/>
</dbReference>
<evidence type="ECO:0000256" key="1">
    <source>
        <dbReference type="ARBA" id="ARBA00004305"/>
    </source>
</evidence>
<comment type="subunit">
    <text evidence="10">Heterodimer of an alpha and a beta chain.</text>
</comment>
<feature type="active site" description="Nucleophile" evidence="10">
    <location>
        <position position="227"/>
    </location>
</feature>
<dbReference type="Pfam" id="PF01960">
    <property type="entry name" value="ArgJ"/>
    <property type="match status" value="1"/>
</dbReference>
<comment type="subcellular location">
    <subcellularLocation>
        <location evidence="1 10">Mitochondrion matrix</location>
    </subcellularLocation>
</comment>
<dbReference type="Gene3D" id="3.30.2330.10">
    <property type="entry name" value="arginine biosynthesis bifunctional protein suprefamily"/>
    <property type="match status" value="1"/>
</dbReference>
<dbReference type="GO" id="GO:0005759">
    <property type="term" value="C:mitochondrial matrix"/>
    <property type="evidence" value="ECO:0007669"/>
    <property type="project" value="UniProtKB-SubCell"/>
</dbReference>
<feature type="site" description="Involved in the stabilization of negative charge on the oxyanion by the formation of the oxyanion hole" evidence="10">
    <location>
        <position position="151"/>
    </location>
</feature>
<comment type="catalytic activity">
    <reaction evidence="10">
        <text>L-glutamate + acetyl-CoA = N-acetyl-L-glutamate + CoA + H(+)</text>
        <dbReference type="Rhea" id="RHEA:24292"/>
        <dbReference type="ChEBI" id="CHEBI:15378"/>
        <dbReference type="ChEBI" id="CHEBI:29985"/>
        <dbReference type="ChEBI" id="CHEBI:44337"/>
        <dbReference type="ChEBI" id="CHEBI:57287"/>
        <dbReference type="ChEBI" id="CHEBI:57288"/>
        <dbReference type="EC" id="2.3.1.1"/>
    </reaction>
</comment>
<comment type="similarity">
    <text evidence="2 10">Belongs to the ArgJ family.</text>
</comment>
<keyword evidence="9 10" id="KW-0012">Acyltransferase</keyword>
<dbReference type="GO" id="GO:0004042">
    <property type="term" value="F:L-glutamate N-acetyltransferase activity"/>
    <property type="evidence" value="ECO:0007669"/>
    <property type="project" value="UniProtKB-UniRule"/>
</dbReference>
<keyword evidence="8 10" id="KW-0511">Multifunctional enzyme</keyword>
<dbReference type="PANTHER" id="PTHR23100:SF0">
    <property type="entry name" value="ARGININE BIOSYNTHESIS BIFUNCTIONAL PROTEIN ARGJ, MITOCHONDRIAL"/>
    <property type="match status" value="1"/>
</dbReference>
<feature type="binding site" evidence="10">
    <location>
        <position position="227"/>
    </location>
    <ligand>
        <name>substrate</name>
    </ligand>
</feature>
<dbReference type="OrthoDB" id="4199794at2759"/>
<feature type="binding site" evidence="10">
    <location>
        <position position="448"/>
    </location>
    <ligand>
        <name>substrate</name>
    </ligand>
</feature>
<keyword evidence="5 10" id="KW-0808">Transferase</keyword>
<dbReference type="Gene3D" id="3.60.70.12">
    <property type="entry name" value="L-amino peptidase D-ALA esterase/amidase"/>
    <property type="match status" value="1"/>
</dbReference>
<keyword evidence="4 10" id="KW-0028">Amino-acid biosynthesis</keyword>
<evidence type="ECO:0000313" key="11">
    <source>
        <dbReference type="EMBL" id="CAG8627069.1"/>
    </source>
</evidence>
<gene>
    <name evidence="11" type="ORF">PBRASI_LOCUS9037</name>
</gene>
<protein>
    <recommendedName>
        <fullName evidence="10">Arginine biosynthesis bifunctional protein ArgJ, mitochondrial</fullName>
    </recommendedName>
    <domain>
        <recommendedName>
            <fullName evidence="10">Glutamate N-acetyltransferase</fullName>
            <shortName evidence="10">GAT</shortName>
            <ecNumber evidence="10">2.3.1.35</ecNumber>
        </recommendedName>
        <alternativeName>
            <fullName evidence="10">Ornithine acetyltransferase</fullName>
            <shortName evidence="10">OATase</shortName>
        </alternativeName>
        <alternativeName>
            <fullName evidence="10">Ornithine transacetylase</fullName>
        </alternativeName>
    </domain>
    <domain>
        <recommendedName>
            <fullName evidence="10">Amino-acid acetyltransferase</fullName>
            <ecNumber evidence="10">2.3.1.1</ecNumber>
        </recommendedName>
        <alternativeName>
            <fullName evidence="10">N-acetylglutamate synthase</fullName>
            <shortName evidence="10">AGS</shortName>
        </alternativeName>
    </domain>
    <component>
        <recommendedName>
            <fullName evidence="10">Arginine biosynthesis bifunctional protein ArgJ alpha chain</fullName>
        </recommendedName>
    </component>
    <component>
        <recommendedName>
            <fullName evidence="10">Arginine biosynthesis bifunctional protein ArgJ beta chain</fullName>
        </recommendedName>
    </component>
</protein>
<evidence type="ECO:0000256" key="8">
    <source>
        <dbReference type="ARBA" id="ARBA00023268"/>
    </source>
</evidence>
<comment type="catalytic activity">
    <reaction evidence="10">
        <text>N(2)-acetyl-L-ornithine + L-glutamate = N-acetyl-L-glutamate + L-ornithine</text>
        <dbReference type="Rhea" id="RHEA:15349"/>
        <dbReference type="ChEBI" id="CHEBI:29985"/>
        <dbReference type="ChEBI" id="CHEBI:44337"/>
        <dbReference type="ChEBI" id="CHEBI:46911"/>
        <dbReference type="ChEBI" id="CHEBI:57805"/>
        <dbReference type="EC" id="2.3.1.35"/>
    </reaction>
</comment>
<evidence type="ECO:0000256" key="10">
    <source>
        <dbReference type="HAMAP-Rule" id="MF_03124"/>
    </source>
</evidence>
<evidence type="ECO:0000256" key="3">
    <source>
        <dbReference type="ARBA" id="ARBA00022571"/>
    </source>
</evidence>
<evidence type="ECO:0000313" key="12">
    <source>
        <dbReference type="Proteomes" id="UP000789739"/>
    </source>
</evidence>
<dbReference type="InterPro" id="IPR016117">
    <property type="entry name" value="ArgJ-like_dom_sf"/>
</dbReference>
<feature type="site" description="Cleavage; by autolysis" evidence="10">
    <location>
        <begin position="226"/>
        <end position="227"/>
    </location>
</feature>
<dbReference type="SUPFAM" id="SSF56266">
    <property type="entry name" value="DmpA/ArgJ-like"/>
    <property type="match status" value="1"/>
</dbReference>
<keyword evidence="3 10" id="KW-0055">Arginine biosynthesis</keyword>
<comment type="PTM">
    <text evidence="10">The alpha and beta chains are autoproteolytically processed from a single precursor protein within the mitochondrion.</text>
</comment>
<comment type="caution">
    <text evidence="11">The sequence shown here is derived from an EMBL/GenBank/DDBJ whole genome shotgun (WGS) entry which is preliminary data.</text>
</comment>
<accession>A0A9N9D461</accession>
<organism evidence="11 12">
    <name type="scientific">Paraglomus brasilianum</name>
    <dbReference type="NCBI Taxonomy" id="144538"/>
    <lineage>
        <taxon>Eukaryota</taxon>
        <taxon>Fungi</taxon>
        <taxon>Fungi incertae sedis</taxon>
        <taxon>Mucoromycota</taxon>
        <taxon>Glomeromycotina</taxon>
        <taxon>Glomeromycetes</taxon>
        <taxon>Paraglomerales</taxon>
        <taxon>Paraglomeraceae</taxon>
        <taxon>Paraglomus</taxon>
    </lineage>
</organism>
<feature type="site" description="Involved in the stabilization of negative charge on the oxyanion by the formation of the oxyanion hole" evidence="10">
    <location>
        <position position="150"/>
    </location>
</feature>
<evidence type="ECO:0000256" key="9">
    <source>
        <dbReference type="ARBA" id="ARBA00023315"/>
    </source>
</evidence>
<dbReference type="Gene3D" id="3.10.20.340">
    <property type="entry name" value="ArgJ beta chain, C-terminal domain"/>
    <property type="match status" value="1"/>
</dbReference>
<keyword evidence="7 10" id="KW-0496">Mitochondrion</keyword>
<dbReference type="Proteomes" id="UP000789739">
    <property type="component" value="Unassembled WGS sequence"/>
</dbReference>
<dbReference type="FunFam" id="3.10.20.340:FF:000002">
    <property type="entry name" value="Arginine biosynthesis bifunctional protein ArgJ, mitochondrial"/>
    <property type="match status" value="1"/>
</dbReference>
<feature type="binding site" evidence="10">
    <location>
        <position position="216"/>
    </location>
    <ligand>
        <name>substrate</name>
    </ligand>
</feature>
<keyword evidence="12" id="KW-1185">Reference proteome</keyword>
<dbReference type="AlphaFoldDB" id="A0A9N9D461"/>
<feature type="binding site" evidence="10">
    <location>
        <position position="314"/>
    </location>
    <ligand>
        <name>substrate</name>
    </ligand>
</feature>
<dbReference type="GO" id="GO:0006526">
    <property type="term" value="P:L-arginine biosynthetic process"/>
    <property type="evidence" value="ECO:0007669"/>
    <property type="project" value="UniProtKB-UniRule"/>
</dbReference>
<dbReference type="EC" id="2.3.1.1" evidence="10"/>
<comment type="function">
    <text evidence="10">Catalyzes two activities which are involved in the cyclic version of arginine biosynthesis: the synthesis of acetylglutamate from glutamate and acetyl-CoA, and of ornithine by transacetylation between acetylornithine and glutamate.</text>
</comment>
<sequence length="448" mass="48297">MFLRTTHFFRTPKFTLASQTSSRLYSTTKNKVAPKDKLIPTSGVYPHGFKVVGIHSGVGKNGKRDLGLIVSDTLCNAAAVFTTNIFKAAPVLVSREILEKKNGQNIRALTMNSGCANAVTGAKGLENARKMVSTTSSLIGEPDTSIVMSTGVIGQHLQIDKITNGIQTAYPLLSNTHSSWLSTAEAFTTTDTFPKLRSREFTLPSGLTYRMAGISKGAGMIHPNMATLLSFIATDAAVSPTALRAALKYAVDRSFNSISIDGDMSTNDTLAIFANGASGGSEIRDERGEEYLEFRDNLTEFAAELAKLVVRDGEGATKFVTVRVKNALTYEEAKQIASTISTSSLVKTALYGQDANWGRILSATGYAGVQSVEPTKVSVSFVPTDGSAPLQLLVRGEPENVDESRASEILQMEDLEILVDLGIGEQEAVMWTCDFSHEYVTINADYRT</sequence>
<feature type="binding site" evidence="10">
    <location>
        <position position="443"/>
    </location>
    <ligand>
        <name>substrate</name>
    </ligand>
</feature>
<dbReference type="CDD" id="cd02152">
    <property type="entry name" value="OAT"/>
    <property type="match status" value="1"/>
</dbReference>
<name>A0A9N9D461_9GLOM</name>
<reference evidence="11" key="1">
    <citation type="submission" date="2021-06" db="EMBL/GenBank/DDBJ databases">
        <authorList>
            <person name="Kallberg Y."/>
            <person name="Tangrot J."/>
            <person name="Rosling A."/>
        </authorList>
    </citation>
    <scope>NUCLEOTIDE SEQUENCE</scope>
    <source>
        <strain evidence="11">BR232B</strain>
    </source>
</reference>
<evidence type="ECO:0000256" key="7">
    <source>
        <dbReference type="ARBA" id="ARBA00023128"/>
    </source>
</evidence>
<comment type="pathway">
    <text evidence="10">Amino-acid biosynthesis; L-arginine biosynthesis; N(2)-acetyl-L-ornithine from L-glutamate: step 1/4.</text>
</comment>
<dbReference type="NCBIfam" id="NF003802">
    <property type="entry name" value="PRK05388.1"/>
    <property type="match status" value="1"/>
</dbReference>
<dbReference type="EC" id="2.3.1.35" evidence="10"/>
<feature type="chain" id="PRO_5040555967" description="Arginine biosynthesis bifunctional protein ArgJ alpha chain" evidence="10">
    <location>
        <begin position="1"/>
        <end position="226"/>
    </location>
</feature>
<evidence type="ECO:0000256" key="6">
    <source>
        <dbReference type="ARBA" id="ARBA00022813"/>
    </source>
</evidence>
<keyword evidence="6 10" id="KW-0068">Autocatalytic cleavage</keyword>
<feature type="binding site" evidence="10">
    <location>
        <position position="189"/>
    </location>
    <ligand>
        <name>substrate</name>
    </ligand>
</feature>
<dbReference type="HAMAP" id="MF_01106">
    <property type="entry name" value="ArgJ"/>
    <property type="match status" value="1"/>
</dbReference>
<dbReference type="FunFam" id="3.60.70.12:FF:000001">
    <property type="entry name" value="Arginine biosynthesis bifunctional protein ArgJ, chloroplastic"/>
    <property type="match status" value="1"/>
</dbReference>
<proteinExistence type="inferred from homology"/>
<dbReference type="InterPro" id="IPR042195">
    <property type="entry name" value="ArgJ_beta_C"/>
</dbReference>
<dbReference type="GO" id="GO:0006592">
    <property type="term" value="P:ornithine biosynthetic process"/>
    <property type="evidence" value="ECO:0007669"/>
    <property type="project" value="TreeGrafter"/>
</dbReference>